<dbReference type="GO" id="GO:0016301">
    <property type="term" value="F:kinase activity"/>
    <property type="evidence" value="ECO:0007669"/>
    <property type="project" value="UniProtKB-KW"/>
</dbReference>
<dbReference type="PANTHER" id="PTHR21021">
    <property type="entry name" value="GAF/PUTATIVE CYTOSKELETAL PROTEIN"/>
    <property type="match status" value="1"/>
</dbReference>
<accession>A0A2K1P278</accession>
<dbReference type="GO" id="GO:0005829">
    <property type="term" value="C:cytosol"/>
    <property type="evidence" value="ECO:0007669"/>
    <property type="project" value="TreeGrafter"/>
</dbReference>
<evidence type="ECO:0000259" key="2">
    <source>
        <dbReference type="Pfam" id="PF01590"/>
    </source>
</evidence>
<gene>
    <name evidence="3" type="ORF">X929_03900</name>
</gene>
<dbReference type="EMBL" id="AZRL01000009">
    <property type="protein sequence ID" value="PNR96889.1"/>
    <property type="molecule type" value="Genomic_DNA"/>
</dbReference>
<comment type="caution">
    <text evidence="3">The sequence shown here is derived from an EMBL/GenBank/DDBJ whole genome shotgun (WGS) entry which is preliminary data.</text>
</comment>
<comment type="similarity">
    <text evidence="1">Belongs to the free Met sulfoxide reductase family.</text>
</comment>
<dbReference type="PANTHER" id="PTHR21021:SF15">
    <property type="entry name" value="FREE METHIONINE-R-SULFOXIDE REDUCTASE"/>
    <property type="match status" value="1"/>
</dbReference>
<dbReference type="Proteomes" id="UP000236434">
    <property type="component" value="Unassembled WGS sequence"/>
</dbReference>
<dbReference type="Pfam" id="PF01590">
    <property type="entry name" value="GAF"/>
    <property type="match status" value="1"/>
</dbReference>
<proteinExistence type="inferred from homology"/>
<dbReference type="InterPro" id="IPR003018">
    <property type="entry name" value="GAF"/>
</dbReference>
<dbReference type="InterPro" id="IPR051330">
    <property type="entry name" value="Phosphatase_reg/MetRdx"/>
</dbReference>
<dbReference type="AlphaFoldDB" id="A0A2K1P278"/>
<evidence type="ECO:0000313" key="3">
    <source>
        <dbReference type="EMBL" id="PNR96889.1"/>
    </source>
</evidence>
<protein>
    <submittedName>
        <fullName evidence="3">Histidine kinase</fullName>
    </submittedName>
</protein>
<name>A0A2K1P278_9BACT</name>
<sequence length="315" mass="36759">MRSVFRDFTDYFFEILAFPKEKWDLFWQNYKRTLDFINLYQGKMGIKDDEIVEKFKKVGRKELDKAFWYKQEIIKDLKADIINDLTKSSKEFQLDRGDYAIYLTVFTGDSPYEFLESFKGTIIGVDILYFYFNRHKIEPKALIEEAIMKFINSTTPNKKKADFWILYDKIKTLVSDKNYNDKMSILQLISQMLSERIPYYNWVGFYLVDEADSNSLVLGPFVGEPTEHTKIKFGQGICGQAASTKATFVVDDVSKEENYLSCSPKTQAEIVVPIFAKNGNIVGEIDIDSHEKAPFDQDDRSFLEAIAKLLSERFW</sequence>
<dbReference type="GO" id="GO:0033745">
    <property type="term" value="F:L-methionine-(R)-S-oxide reductase activity"/>
    <property type="evidence" value="ECO:0007669"/>
    <property type="project" value="TreeGrafter"/>
</dbReference>
<feature type="domain" description="GAF" evidence="2">
    <location>
        <begin position="185"/>
        <end position="311"/>
    </location>
</feature>
<organism evidence="3 4">
    <name type="scientific">Petrotoga olearia DSM 13574</name>
    <dbReference type="NCBI Taxonomy" id="1122955"/>
    <lineage>
        <taxon>Bacteria</taxon>
        <taxon>Thermotogati</taxon>
        <taxon>Thermotogota</taxon>
        <taxon>Thermotogae</taxon>
        <taxon>Petrotogales</taxon>
        <taxon>Petrotogaceae</taxon>
        <taxon>Petrotoga</taxon>
    </lineage>
</organism>
<dbReference type="Gene3D" id="3.30.450.40">
    <property type="match status" value="1"/>
</dbReference>
<keyword evidence="3" id="KW-0808">Transferase</keyword>
<dbReference type="InterPro" id="IPR029016">
    <property type="entry name" value="GAF-like_dom_sf"/>
</dbReference>
<evidence type="ECO:0000313" key="4">
    <source>
        <dbReference type="Proteomes" id="UP000236434"/>
    </source>
</evidence>
<dbReference type="RefSeq" id="WP_211286735.1">
    <property type="nucleotide sequence ID" value="NZ_AZRL01000009.1"/>
</dbReference>
<reference evidence="3 4" key="1">
    <citation type="submission" date="2013-12" db="EMBL/GenBank/DDBJ databases">
        <title>Comparative genomics of Petrotoga isolates.</title>
        <authorList>
            <person name="Nesbo C.L."/>
            <person name="Charchuk R."/>
            <person name="Chow K."/>
        </authorList>
    </citation>
    <scope>NUCLEOTIDE SEQUENCE [LARGE SCALE GENOMIC DNA]</scope>
    <source>
        <strain evidence="3 4">DSM 13574</strain>
    </source>
</reference>
<dbReference type="SUPFAM" id="SSF55781">
    <property type="entry name" value="GAF domain-like"/>
    <property type="match status" value="1"/>
</dbReference>
<keyword evidence="3" id="KW-0418">Kinase</keyword>
<evidence type="ECO:0000256" key="1">
    <source>
        <dbReference type="ARBA" id="ARBA00038454"/>
    </source>
</evidence>